<sequence>MSTDLSWLLDQLCRDTAGVRHALLLSSDGLKVAYDKSLDLDSADILSAICSSLRSISNELDKAFKAGGPALTITIDTPRAQLLVVGAGTGGVLATVAESEADPGIVGTAMAQLVERVADHLSVPPRSPQAPS</sequence>
<dbReference type="Proteomes" id="UP000435837">
    <property type="component" value="Unassembled WGS sequence"/>
</dbReference>
<proteinExistence type="predicted"/>
<dbReference type="PANTHER" id="PTHR36222">
    <property type="entry name" value="SERINE PROTEASE INHIBITOR RV3364C"/>
    <property type="match status" value="1"/>
</dbReference>
<dbReference type="EMBL" id="BLIN01000007">
    <property type="protein sequence ID" value="GFE11675.1"/>
    <property type="molecule type" value="Genomic_DNA"/>
</dbReference>
<protein>
    <submittedName>
        <fullName evidence="2">Dynein regulation protein LC7</fullName>
    </submittedName>
</protein>
<evidence type="ECO:0000259" key="1">
    <source>
        <dbReference type="SMART" id="SM00960"/>
    </source>
</evidence>
<name>A0A640SQE6_9ACTN</name>
<evidence type="ECO:0000313" key="2">
    <source>
        <dbReference type="EMBL" id="GFE11675.1"/>
    </source>
</evidence>
<gene>
    <name evidence="2" type="ORF">Scani_79430</name>
</gene>
<dbReference type="RefSeq" id="WP_159482686.1">
    <property type="nucleotide sequence ID" value="NZ_BAAATH010000008.1"/>
</dbReference>
<evidence type="ECO:0000313" key="3">
    <source>
        <dbReference type="Proteomes" id="UP000435837"/>
    </source>
</evidence>
<dbReference type="PANTHER" id="PTHR36222:SF1">
    <property type="entry name" value="SERINE PROTEASE INHIBITOR RV3364C"/>
    <property type="match status" value="1"/>
</dbReference>
<dbReference type="Pfam" id="PF03259">
    <property type="entry name" value="Robl_LC7"/>
    <property type="match status" value="1"/>
</dbReference>
<dbReference type="Gene3D" id="3.30.450.30">
    <property type="entry name" value="Dynein light chain 2a, cytoplasmic"/>
    <property type="match status" value="1"/>
</dbReference>
<feature type="domain" description="Roadblock/LAMTOR2" evidence="1">
    <location>
        <begin position="6"/>
        <end position="97"/>
    </location>
</feature>
<reference evidence="2 3" key="1">
    <citation type="submission" date="2019-12" db="EMBL/GenBank/DDBJ databases">
        <title>Whole genome shotgun sequence of Streptomyces caniferus NBRC 15389.</title>
        <authorList>
            <person name="Ichikawa N."/>
            <person name="Kimura A."/>
            <person name="Kitahashi Y."/>
            <person name="Komaki H."/>
            <person name="Tamura T."/>
        </authorList>
    </citation>
    <scope>NUCLEOTIDE SEQUENCE [LARGE SCALE GENOMIC DNA]</scope>
    <source>
        <strain evidence="2 3">NBRC 15389</strain>
    </source>
</reference>
<dbReference type="OrthoDB" id="3213021at2"/>
<dbReference type="AlphaFoldDB" id="A0A640SQE6"/>
<dbReference type="SUPFAM" id="SSF103196">
    <property type="entry name" value="Roadblock/LC7 domain"/>
    <property type="match status" value="1"/>
</dbReference>
<comment type="caution">
    <text evidence="2">The sequence shown here is derived from an EMBL/GenBank/DDBJ whole genome shotgun (WGS) entry which is preliminary data.</text>
</comment>
<accession>A0A640SQE6</accession>
<dbReference type="InterPro" id="IPR053141">
    <property type="entry name" value="Mycobact_SerProt_Inhib_Rv3364c"/>
</dbReference>
<dbReference type="SMART" id="SM00960">
    <property type="entry name" value="Robl_LC7"/>
    <property type="match status" value="1"/>
</dbReference>
<dbReference type="InterPro" id="IPR004942">
    <property type="entry name" value="Roadblock/LAMTOR2_dom"/>
</dbReference>
<organism evidence="2 3">
    <name type="scientific">Streptomyces caniferus</name>
    <dbReference type="NCBI Taxonomy" id="285557"/>
    <lineage>
        <taxon>Bacteria</taxon>
        <taxon>Bacillati</taxon>
        <taxon>Actinomycetota</taxon>
        <taxon>Actinomycetes</taxon>
        <taxon>Kitasatosporales</taxon>
        <taxon>Streptomycetaceae</taxon>
        <taxon>Streptomyces</taxon>
    </lineage>
</organism>